<dbReference type="OrthoDB" id="20086at2759"/>
<evidence type="ECO:0000313" key="3">
    <source>
        <dbReference type="RefSeq" id="XP_028033936.1"/>
    </source>
</evidence>
<dbReference type="RefSeq" id="XP_028033936.1">
    <property type="nucleotide sequence ID" value="XM_028178135.1"/>
</dbReference>
<dbReference type="AlphaFoldDB" id="A0A6J2JVS5"/>
<sequence length="112" mass="12483">MTTDSDSVMNKTWIRNLSSIQKIAYADGAADGQAAAYQTSFNIGYEKGFSTGFELGSNRSSRSRNIINNLQDTRKINCQICINGAPTEENIGNLYNIQQEKNLELINNLKEQ</sequence>
<protein>
    <submittedName>
        <fullName evidence="3">Uncharacterized protein LOC114245839</fullName>
    </submittedName>
</protein>
<accession>A0A6J2JVS5</accession>
<proteinExistence type="predicted"/>
<organism evidence="2 3">
    <name type="scientific">Bombyx mandarina</name>
    <name type="common">Wild silk moth</name>
    <name type="synonym">Wild silkworm</name>
    <dbReference type="NCBI Taxonomy" id="7092"/>
    <lineage>
        <taxon>Eukaryota</taxon>
        <taxon>Metazoa</taxon>
        <taxon>Ecdysozoa</taxon>
        <taxon>Arthropoda</taxon>
        <taxon>Hexapoda</taxon>
        <taxon>Insecta</taxon>
        <taxon>Pterygota</taxon>
        <taxon>Neoptera</taxon>
        <taxon>Endopterygota</taxon>
        <taxon>Lepidoptera</taxon>
        <taxon>Glossata</taxon>
        <taxon>Ditrysia</taxon>
        <taxon>Bombycoidea</taxon>
        <taxon>Bombycidae</taxon>
        <taxon>Bombycinae</taxon>
        <taxon>Bombyx</taxon>
    </lineage>
</organism>
<name>A0A6J2JVS5_BOMMA</name>
<evidence type="ECO:0000259" key="1">
    <source>
        <dbReference type="Pfam" id="PF09811"/>
    </source>
</evidence>
<dbReference type="InterPro" id="IPR019191">
    <property type="entry name" value="Essential_protein_Yae1_N"/>
</dbReference>
<evidence type="ECO:0000313" key="2">
    <source>
        <dbReference type="Proteomes" id="UP000504629"/>
    </source>
</evidence>
<dbReference type="Pfam" id="PF09811">
    <property type="entry name" value="Yae1_N"/>
    <property type="match status" value="1"/>
</dbReference>
<dbReference type="GeneID" id="114245839"/>
<dbReference type="KEGG" id="bman:114245839"/>
<keyword evidence="2" id="KW-1185">Reference proteome</keyword>
<feature type="domain" description="Essential protein Yae1 N-terminal" evidence="1">
    <location>
        <begin position="25"/>
        <end position="56"/>
    </location>
</feature>
<gene>
    <name evidence="3" type="primary">LOC114245839</name>
</gene>
<dbReference type="Proteomes" id="UP000504629">
    <property type="component" value="Unplaced"/>
</dbReference>
<reference evidence="3" key="1">
    <citation type="submission" date="2025-08" db="UniProtKB">
        <authorList>
            <consortium name="RefSeq"/>
        </authorList>
    </citation>
    <scope>IDENTIFICATION</scope>
    <source>
        <tissue evidence="3">Silk gland</tissue>
    </source>
</reference>